<sequence length="324" mass="36212">MSTTSPNPAIASKNLSRLLSRLDQKLRTTPNTLERQKIAANLDYSRQLLHTLEAHSNNITIPSRKQKELADLAARKKAISKLNESLQTAIHTEDAAEDGEDGAGAPSAGFLSVPPTPRMGEQTDDDDDYVSLTRARPMKRRPSAVKRDMAREEKLEALERQEKEEEKSQAQPHAQATQHLAPSSGVRNRLPKPQQTAKPPAAASGTFTSVPPSYQSDNPDAILDMQRSEQEVIEKDLLSMAKMLRESTMEFSRHLEDEKDILAKAKEGLDKNVAGMQSTGSKMDNLRKNETVSWYWGIIYMAIIVALVFLVLLVLFFAPKLRWR</sequence>
<feature type="compositionally biased region" description="Low complexity" evidence="10">
    <location>
        <begin position="191"/>
        <end position="203"/>
    </location>
</feature>
<gene>
    <name evidence="12" type="ORF">PCON_05663</name>
</gene>
<dbReference type="OrthoDB" id="3231855at2759"/>
<evidence type="ECO:0000313" key="12">
    <source>
        <dbReference type="EMBL" id="CCX29592.1"/>
    </source>
</evidence>
<evidence type="ECO:0000256" key="3">
    <source>
        <dbReference type="ARBA" id="ARBA00022448"/>
    </source>
</evidence>
<dbReference type="PANTHER" id="PTHR13050">
    <property type="entry name" value="USE1-LIKE PROTEIN"/>
    <property type="match status" value="1"/>
</dbReference>
<feature type="compositionally biased region" description="Polar residues" evidence="10">
    <location>
        <begin position="172"/>
        <end position="181"/>
    </location>
</feature>
<evidence type="ECO:0000256" key="10">
    <source>
        <dbReference type="SAM" id="MobiDB-lite"/>
    </source>
</evidence>
<keyword evidence="3" id="KW-0813">Transport</keyword>
<feature type="compositionally biased region" description="Basic and acidic residues" evidence="10">
    <location>
        <begin position="145"/>
        <end position="168"/>
    </location>
</feature>
<dbReference type="GO" id="GO:0031201">
    <property type="term" value="C:SNARE complex"/>
    <property type="evidence" value="ECO:0007669"/>
    <property type="project" value="TreeGrafter"/>
</dbReference>
<keyword evidence="4 11" id="KW-0812">Transmembrane</keyword>
<dbReference type="GO" id="GO:0006890">
    <property type="term" value="P:retrograde vesicle-mediated transport, Golgi to endoplasmic reticulum"/>
    <property type="evidence" value="ECO:0007669"/>
    <property type="project" value="TreeGrafter"/>
</dbReference>
<reference evidence="12 13" key="1">
    <citation type="journal article" date="2013" name="PLoS Genet.">
        <title>The genome and development-dependent transcriptomes of Pyronema confluens: a window into fungal evolution.</title>
        <authorList>
            <person name="Traeger S."/>
            <person name="Altegoer F."/>
            <person name="Freitag M."/>
            <person name="Gabaldon T."/>
            <person name="Kempken F."/>
            <person name="Kumar A."/>
            <person name="Marcet-Houben M."/>
            <person name="Poggeler S."/>
            <person name="Stajich J.E."/>
            <person name="Nowrousian M."/>
        </authorList>
    </citation>
    <scope>NUCLEOTIDE SEQUENCE [LARGE SCALE GENOMIC DNA]</scope>
    <source>
        <strain evidence="13">CBS 100304</strain>
        <tissue evidence="12">Vegetative mycelium</tissue>
    </source>
</reference>
<keyword evidence="9 11" id="KW-0472">Membrane</keyword>
<dbReference type="GO" id="GO:0015031">
    <property type="term" value="P:protein transport"/>
    <property type="evidence" value="ECO:0007669"/>
    <property type="project" value="UniProtKB-KW"/>
</dbReference>
<keyword evidence="8 11" id="KW-1133">Transmembrane helix</keyword>
<evidence type="ECO:0000256" key="6">
    <source>
        <dbReference type="ARBA" id="ARBA00022892"/>
    </source>
</evidence>
<evidence type="ECO:0000256" key="9">
    <source>
        <dbReference type="ARBA" id="ARBA00023136"/>
    </source>
</evidence>
<evidence type="ECO:0000256" key="5">
    <source>
        <dbReference type="ARBA" id="ARBA00022824"/>
    </source>
</evidence>
<comment type="similarity">
    <text evidence="2">Belongs to the USE1 family.</text>
</comment>
<feature type="compositionally biased region" description="Polar residues" evidence="10">
    <location>
        <begin position="205"/>
        <end position="218"/>
    </location>
</feature>
<dbReference type="InterPro" id="IPR019150">
    <property type="entry name" value="Vesicle_transport_protein_Use1"/>
</dbReference>
<comment type="subcellular location">
    <subcellularLocation>
        <location evidence="1">Endoplasmic reticulum membrane</location>
        <topology evidence="1">Single-pass type IV membrane protein</topology>
    </subcellularLocation>
</comment>
<evidence type="ECO:0000313" key="13">
    <source>
        <dbReference type="Proteomes" id="UP000018144"/>
    </source>
</evidence>
<dbReference type="Proteomes" id="UP000018144">
    <property type="component" value="Unassembled WGS sequence"/>
</dbReference>
<evidence type="ECO:0000256" key="7">
    <source>
        <dbReference type="ARBA" id="ARBA00022927"/>
    </source>
</evidence>
<dbReference type="AlphaFoldDB" id="U4LDI6"/>
<keyword evidence="7" id="KW-0653">Protein transport</keyword>
<feature type="transmembrane region" description="Helical" evidence="11">
    <location>
        <begin position="294"/>
        <end position="318"/>
    </location>
</feature>
<dbReference type="GO" id="GO:0005484">
    <property type="term" value="F:SNAP receptor activity"/>
    <property type="evidence" value="ECO:0007669"/>
    <property type="project" value="TreeGrafter"/>
</dbReference>
<proteinExistence type="inferred from homology"/>
<dbReference type="OMA" id="YAWIFGL"/>
<organism evidence="12 13">
    <name type="scientific">Pyronema omphalodes (strain CBS 100304)</name>
    <name type="common">Pyronema confluens</name>
    <dbReference type="NCBI Taxonomy" id="1076935"/>
    <lineage>
        <taxon>Eukaryota</taxon>
        <taxon>Fungi</taxon>
        <taxon>Dikarya</taxon>
        <taxon>Ascomycota</taxon>
        <taxon>Pezizomycotina</taxon>
        <taxon>Pezizomycetes</taxon>
        <taxon>Pezizales</taxon>
        <taxon>Pyronemataceae</taxon>
        <taxon>Pyronema</taxon>
    </lineage>
</organism>
<evidence type="ECO:0000256" key="11">
    <source>
        <dbReference type="SAM" id="Phobius"/>
    </source>
</evidence>
<accession>U4LDI6</accession>
<dbReference type="STRING" id="1076935.U4LDI6"/>
<dbReference type="EMBL" id="HF935279">
    <property type="protein sequence ID" value="CCX29592.1"/>
    <property type="molecule type" value="Genomic_DNA"/>
</dbReference>
<feature type="region of interest" description="Disordered" evidence="10">
    <location>
        <begin position="94"/>
        <end position="220"/>
    </location>
</feature>
<dbReference type="eggNOG" id="ENOG502SCD1">
    <property type="taxonomic scope" value="Eukaryota"/>
</dbReference>
<name>U4LDI6_PYROM</name>
<keyword evidence="6" id="KW-0931">ER-Golgi transport</keyword>
<protein>
    <submittedName>
        <fullName evidence="12">Uncharacterized protein</fullName>
    </submittedName>
</protein>
<evidence type="ECO:0000256" key="8">
    <source>
        <dbReference type="ARBA" id="ARBA00022989"/>
    </source>
</evidence>
<dbReference type="Pfam" id="PF09753">
    <property type="entry name" value="Use1"/>
    <property type="match status" value="1"/>
</dbReference>
<dbReference type="PANTHER" id="PTHR13050:SF7">
    <property type="entry name" value="VESICLE TRANSPORT PROTEIN USE1"/>
    <property type="match status" value="1"/>
</dbReference>
<evidence type="ECO:0000256" key="1">
    <source>
        <dbReference type="ARBA" id="ARBA00004163"/>
    </source>
</evidence>
<dbReference type="GO" id="GO:0005789">
    <property type="term" value="C:endoplasmic reticulum membrane"/>
    <property type="evidence" value="ECO:0007669"/>
    <property type="project" value="UniProtKB-SubCell"/>
</dbReference>
<evidence type="ECO:0000256" key="4">
    <source>
        <dbReference type="ARBA" id="ARBA00022692"/>
    </source>
</evidence>
<keyword evidence="13" id="KW-1185">Reference proteome</keyword>
<evidence type="ECO:0000256" key="2">
    <source>
        <dbReference type="ARBA" id="ARBA00007891"/>
    </source>
</evidence>
<keyword evidence="5" id="KW-0256">Endoplasmic reticulum</keyword>